<dbReference type="AlphaFoldDB" id="A0A5M3XMC3"/>
<dbReference type="Gene3D" id="6.10.250.3150">
    <property type="match status" value="1"/>
</dbReference>
<keyword evidence="2" id="KW-0645">Protease</keyword>
<evidence type="ECO:0000256" key="3">
    <source>
        <dbReference type="ARBA" id="ARBA00022801"/>
    </source>
</evidence>
<dbReference type="InterPro" id="IPR000064">
    <property type="entry name" value="NLP_P60_dom"/>
</dbReference>
<evidence type="ECO:0000256" key="1">
    <source>
        <dbReference type="ARBA" id="ARBA00007074"/>
    </source>
</evidence>
<protein>
    <recommendedName>
        <fullName evidence="5">NlpC/P60 domain-containing protein</fullName>
    </recommendedName>
</protein>
<dbReference type="SUPFAM" id="SSF54001">
    <property type="entry name" value="Cysteine proteinases"/>
    <property type="match status" value="1"/>
</dbReference>
<dbReference type="InterPro" id="IPR038765">
    <property type="entry name" value="Papain-like_cys_pep_sf"/>
</dbReference>
<evidence type="ECO:0000256" key="4">
    <source>
        <dbReference type="ARBA" id="ARBA00022807"/>
    </source>
</evidence>
<dbReference type="InterPro" id="IPR051794">
    <property type="entry name" value="PG_Endopeptidase_C40"/>
</dbReference>
<keyword evidence="4" id="KW-0788">Thiol protease</keyword>
<feature type="domain" description="NlpC/P60" evidence="5">
    <location>
        <begin position="212"/>
        <end position="332"/>
    </location>
</feature>
<dbReference type="PROSITE" id="PS51935">
    <property type="entry name" value="NLPC_P60"/>
    <property type="match status" value="1"/>
</dbReference>
<evidence type="ECO:0000256" key="2">
    <source>
        <dbReference type="ARBA" id="ARBA00022670"/>
    </source>
</evidence>
<comment type="caution">
    <text evidence="6">The sequence shown here is derived from an EMBL/GenBank/DDBJ whole genome shotgun (WGS) entry which is preliminary data.</text>
</comment>
<name>A0A5M3XMC3_9ACTN</name>
<evidence type="ECO:0000313" key="7">
    <source>
        <dbReference type="Proteomes" id="UP000377595"/>
    </source>
</evidence>
<sequence length="332" mass="36119">MVMSGIATRFVRMVPATGLAITALLVPRASASAEPQPTIAEAKAKLKKLNDQAGKVVDEYNLANVRWKEAKKRHDQLNAAYNRQYETVEALRGNLVTMAVSSYQFGGLTGPGLFLAEDPRVLLSGISTVTQLSTGQAEALRTFDSATRTLREQRDKAKDALAATDTARDKLARQKTKTQRLIDEQTKLLRRLGAFRAGDPNSTGKPYTGPASGNARLVLQFAYAQIGKPYQWGGEGPGSYDCSGLSQAAWRAAGVTIPRTTYEQWSWGATRRVPLNLAELRPGDLLFSKGLGHMGIYAGEGNMVHAPQTGDVVKEVALDDYWWGRLLGAVRP</sequence>
<dbReference type="PANTHER" id="PTHR47359">
    <property type="entry name" value="PEPTIDOGLYCAN DL-ENDOPEPTIDASE CWLO"/>
    <property type="match status" value="1"/>
</dbReference>
<gene>
    <name evidence="6" type="ORF">Aple_031990</name>
</gene>
<organism evidence="6 7">
    <name type="scientific">Acrocarpospora pleiomorpha</name>
    <dbReference type="NCBI Taxonomy" id="90975"/>
    <lineage>
        <taxon>Bacteria</taxon>
        <taxon>Bacillati</taxon>
        <taxon>Actinomycetota</taxon>
        <taxon>Actinomycetes</taxon>
        <taxon>Streptosporangiales</taxon>
        <taxon>Streptosporangiaceae</taxon>
        <taxon>Acrocarpospora</taxon>
    </lineage>
</organism>
<evidence type="ECO:0000313" key="6">
    <source>
        <dbReference type="EMBL" id="GES20303.1"/>
    </source>
</evidence>
<keyword evidence="3" id="KW-0378">Hydrolase</keyword>
<dbReference type="PANTHER" id="PTHR47359:SF3">
    <property type="entry name" value="NLP_P60 DOMAIN-CONTAINING PROTEIN-RELATED"/>
    <property type="match status" value="1"/>
</dbReference>
<dbReference type="GO" id="GO:0006508">
    <property type="term" value="P:proteolysis"/>
    <property type="evidence" value="ECO:0007669"/>
    <property type="project" value="UniProtKB-KW"/>
</dbReference>
<evidence type="ECO:0000259" key="5">
    <source>
        <dbReference type="PROSITE" id="PS51935"/>
    </source>
</evidence>
<keyword evidence="7" id="KW-1185">Reference proteome</keyword>
<dbReference type="Pfam" id="PF00877">
    <property type="entry name" value="NLPC_P60"/>
    <property type="match status" value="1"/>
</dbReference>
<proteinExistence type="inferred from homology"/>
<dbReference type="EMBL" id="BLAF01000016">
    <property type="protein sequence ID" value="GES20303.1"/>
    <property type="molecule type" value="Genomic_DNA"/>
</dbReference>
<dbReference type="Proteomes" id="UP000377595">
    <property type="component" value="Unassembled WGS sequence"/>
</dbReference>
<dbReference type="Gene3D" id="3.90.1720.10">
    <property type="entry name" value="endopeptidase domain like (from Nostoc punctiforme)"/>
    <property type="match status" value="1"/>
</dbReference>
<comment type="similarity">
    <text evidence="1">Belongs to the peptidase C40 family.</text>
</comment>
<reference evidence="6 7" key="1">
    <citation type="submission" date="2019-10" db="EMBL/GenBank/DDBJ databases">
        <title>Whole genome shotgun sequence of Acrocarpospora pleiomorpha NBRC 16267.</title>
        <authorList>
            <person name="Ichikawa N."/>
            <person name="Kimura A."/>
            <person name="Kitahashi Y."/>
            <person name="Komaki H."/>
            <person name="Oguchi A."/>
        </authorList>
    </citation>
    <scope>NUCLEOTIDE SEQUENCE [LARGE SCALE GENOMIC DNA]</scope>
    <source>
        <strain evidence="6 7">NBRC 16267</strain>
    </source>
</reference>
<dbReference type="GO" id="GO:0008234">
    <property type="term" value="F:cysteine-type peptidase activity"/>
    <property type="evidence" value="ECO:0007669"/>
    <property type="project" value="UniProtKB-KW"/>
</dbReference>
<accession>A0A5M3XMC3</accession>